<name>A0A7W5VAF2_9ACTN</name>
<dbReference type="GeneID" id="95390385"/>
<dbReference type="EMBL" id="JACIBV010000001">
    <property type="protein sequence ID" value="MBB3728130.1"/>
    <property type="molecule type" value="Genomic_DNA"/>
</dbReference>
<sequence>MQTQTDNLTQARLNGSLDWMMTLASELGLTAEDLRLLPHQIAVEIAEGCIQNERSRGYVGPSPDWHALFRSEANEVMTGGLEGLIAYLLGQFYEVAAADMLRHKAACKPPF</sequence>
<proteinExistence type="predicted"/>
<organism evidence="1 2">
    <name type="scientific">Nonomuraea dietziae</name>
    <dbReference type="NCBI Taxonomy" id="65515"/>
    <lineage>
        <taxon>Bacteria</taxon>
        <taxon>Bacillati</taxon>
        <taxon>Actinomycetota</taxon>
        <taxon>Actinomycetes</taxon>
        <taxon>Streptosporangiales</taxon>
        <taxon>Streptosporangiaceae</taxon>
        <taxon>Nonomuraea</taxon>
    </lineage>
</organism>
<dbReference type="AlphaFoldDB" id="A0A7W5VAF2"/>
<protein>
    <submittedName>
        <fullName evidence="1">Uncharacterized protein</fullName>
    </submittedName>
</protein>
<gene>
    <name evidence="1" type="ORF">FHR33_003990</name>
</gene>
<comment type="caution">
    <text evidence="1">The sequence shown here is derived from an EMBL/GenBank/DDBJ whole genome shotgun (WGS) entry which is preliminary data.</text>
</comment>
<evidence type="ECO:0000313" key="1">
    <source>
        <dbReference type="EMBL" id="MBB3728130.1"/>
    </source>
</evidence>
<keyword evidence="2" id="KW-1185">Reference proteome</keyword>
<accession>A0A7W5VAF2</accession>
<dbReference type="Proteomes" id="UP000579945">
    <property type="component" value="Unassembled WGS sequence"/>
</dbReference>
<dbReference type="RefSeq" id="WP_183649664.1">
    <property type="nucleotide sequence ID" value="NZ_BAAAXX010000150.1"/>
</dbReference>
<evidence type="ECO:0000313" key="2">
    <source>
        <dbReference type="Proteomes" id="UP000579945"/>
    </source>
</evidence>
<reference evidence="1 2" key="1">
    <citation type="submission" date="2020-08" db="EMBL/GenBank/DDBJ databases">
        <title>Sequencing the genomes of 1000 actinobacteria strains.</title>
        <authorList>
            <person name="Klenk H.-P."/>
        </authorList>
    </citation>
    <scope>NUCLEOTIDE SEQUENCE [LARGE SCALE GENOMIC DNA]</scope>
    <source>
        <strain evidence="1 2">DSM 44320</strain>
    </source>
</reference>